<proteinExistence type="inferred from homology"/>
<dbReference type="GO" id="GO:0006885">
    <property type="term" value="P:regulation of pH"/>
    <property type="evidence" value="ECO:0007669"/>
    <property type="project" value="UniProtKB-UniRule"/>
</dbReference>
<dbReference type="Gene3D" id="1.20.1530.10">
    <property type="entry name" value="Na+/H+ antiporter like domain"/>
    <property type="match status" value="1"/>
</dbReference>
<keyword evidence="7 11" id="KW-0915">Sodium</keyword>
<dbReference type="GO" id="GO:0005886">
    <property type="term" value="C:plasma membrane"/>
    <property type="evidence" value="ECO:0007669"/>
    <property type="project" value="UniProtKB-SubCell"/>
</dbReference>
<keyword evidence="9 11" id="KW-0472">Membrane</keyword>
<feature type="transmembrane region" description="Helical" evidence="11">
    <location>
        <begin position="132"/>
        <end position="151"/>
    </location>
</feature>
<dbReference type="InterPro" id="IPR004670">
    <property type="entry name" value="NhaA"/>
</dbReference>
<dbReference type="HAMAP" id="MF_01844">
    <property type="entry name" value="NhaA"/>
    <property type="match status" value="1"/>
</dbReference>
<comment type="caution">
    <text evidence="13">The sequence shown here is derived from an EMBL/GenBank/DDBJ whole genome shotgun (WGS) entry which is preliminary data.</text>
</comment>
<evidence type="ECO:0000256" key="8">
    <source>
        <dbReference type="ARBA" id="ARBA00023065"/>
    </source>
</evidence>
<keyword evidence="8 11" id="KW-0406">Ion transport</keyword>
<comment type="function">
    <text evidence="11">Na(+)/H(+) antiporter that extrudes sodium in exchange for external protons.</text>
</comment>
<evidence type="ECO:0000256" key="9">
    <source>
        <dbReference type="ARBA" id="ARBA00023136"/>
    </source>
</evidence>
<evidence type="ECO:0000256" key="4">
    <source>
        <dbReference type="ARBA" id="ARBA00022475"/>
    </source>
</evidence>
<dbReference type="Pfam" id="PF06965">
    <property type="entry name" value="Na_H_antiport_1"/>
    <property type="match status" value="1"/>
</dbReference>
<feature type="transmembrane region" description="Helical" evidence="11">
    <location>
        <begin position="333"/>
        <end position="355"/>
    </location>
</feature>
<accession>A0A2A9EEG5</accession>
<dbReference type="PANTHER" id="PTHR30341:SF0">
    <property type="entry name" value="NA(+)_H(+) ANTIPORTER NHAA"/>
    <property type="match status" value="1"/>
</dbReference>
<evidence type="ECO:0000256" key="12">
    <source>
        <dbReference type="SAM" id="MobiDB-lite"/>
    </source>
</evidence>
<dbReference type="Proteomes" id="UP000221394">
    <property type="component" value="Unassembled WGS sequence"/>
</dbReference>
<feature type="transmembrane region" description="Helical" evidence="11">
    <location>
        <begin position="99"/>
        <end position="120"/>
    </location>
</feature>
<evidence type="ECO:0000256" key="10">
    <source>
        <dbReference type="ARBA" id="ARBA00023201"/>
    </source>
</evidence>
<comment type="catalytic activity">
    <reaction evidence="11">
        <text>Na(+)(in) + 2 H(+)(out) = Na(+)(out) + 2 H(+)(in)</text>
        <dbReference type="Rhea" id="RHEA:29251"/>
        <dbReference type="ChEBI" id="CHEBI:15378"/>
        <dbReference type="ChEBI" id="CHEBI:29101"/>
    </reaction>
</comment>
<comment type="similarity">
    <text evidence="11">Belongs to the NhaA Na(+)/H(+) (TC 2.A.33) antiporter family.</text>
</comment>
<dbReference type="AlphaFoldDB" id="A0A2A9EEG5"/>
<dbReference type="GO" id="GO:0015385">
    <property type="term" value="F:sodium:proton antiporter activity"/>
    <property type="evidence" value="ECO:0007669"/>
    <property type="project" value="UniProtKB-UniRule"/>
</dbReference>
<feature type="transmembrane region" description="Helical" evidence="11">
    <location>
        <begin position="57"/>
        <end position="78"/>
    </location>
</feature>
<evidence type="ECO:0000313" key="14">
    <source>
        <dbReference type="Proteomes" id="UP000221394"/>
    </source>
</evidence>
<keyword evidence="6 11" id="KW-1133">Transmembrane helix</keyword>
<feature type="transmembrane region" description="Helical" evidence="11">
    <location>
        <begin position="20"/>
        <end position="37"/>
    </location>
</feature>
<name>A0A2A9EEG5_9MICO</name>
<evidence type="ECO:0000256" key="3">
    <source>
        <dbReference type="ARBA" id="ARBA00022449"/>
    </source>
</evidence>
<dbReference type="RefSeq" id="WP_098457808.1">
    <property type="nucleotide sequence ID" value="NZ_PDJH01000001.1"/>
</dbReference>
<dbReference type="PANTHER" id="PTHR30341">
    <property type="entry name" value="SODIUM ION/PROTON ANTIPORTER NHAA-RELATED"/>
    <property type="match status" value="1"/>
</dbReference>
<evidence type="ECO:0000313" key="13">
    <source>
        <dbReference type="EMBL" id="PFG36652.1"/>
    </source>
</evidence>
<comment type="subcellular location">
    <subcellularLocation>
        <location evidence="1">Cell inner membrane</location>
        <topology evidence="1">Multi-pass membrane protein</topology>
    </subcellularLocation>
    <subcellularLocation>
        <location evidence="11">Cell membrane</location>
        <topology evidence="11">Multi-pass membrane protein</topology>
    </subcellularLocation>
</comment>
<evidence type="ECO:0000256" key="6">
    <source>
        <dbReference type="ARBA" id="ARBA00022989"/>
    </source>
</evidence>
<keyword evidence="2 11" id="KW-0813">Transport</keyword>
<evidence type="ECO:0000256" key="2">
    <source>
        <dbReference type="ARBA" id="ARBA00022448"/>
    </source>
</evidence>
<keyword evidence="4 11" id="KW-1003">Cell membrane</keyword>
<keyword evidence="14" id="KW-1185">Reference proteome</keyword>
<feature type="transmembrane region" description="Helical" evidence="11">
    <location>
        <begin position="297"/>
        <end position="321"/>
    </location>
</feature>
<feature type="transmembrane region" description="Helical" evidence="11">
    <location>
        <begin position="172"/>
        <end position="200"/>
    </location>
</feature>
<feature type="transmembrane region" description="Helical" evidence="11">
    <location>
        <begin position="267"/>
        <end position="285"/>
    </location>
</feature>
<feature type="transmembrane region" description="Helical" evidence="11">
    <location>
        <begin position="220"/>
        <end position="246"/>
    </location>
</feature>
<evidence type="ECO:0000256" key="1">
    <source>
        <dbReference type="ARBA" id="ARBA00004429"/>
    </source>
</evidence>
<reference evidence="13 14" key="1">
    <citation type="submission" date="2017-10" db="EMBL/GenBank/DDBJ databases">
        <title>Sequencing the genomes of 1000 actinobacteria strains.</title>
        <authorList>
            <person name="Klenk H.-P."/>
        </authorList>
    </citation>
    <scope>NUCLEOTIDE SEQUENCE [LARGE SCALE GENOMIC DNA]</scope>
    <source>
        <strain evidence="13 14">DSM 21574</strain>
    </source>
</reference>
<evidence type="ECO:0000256" key="5">
    <source>
        <dbReference type="ARBA" id="ARBA00022692"/>
    </source>
</evidence>
<protein>
    <recommendedName>
        <fullName evidence="11">Na(+)/H(+) antiporter NhaA</fullName>
    </recommendedName>
    <alternativeName>
        <fullName evidence="11">Sodium/proton antiporter NhaA</fullName>
    </alternativeName>
</protein>
<keyword evidence="5 11" id="KW-0812">Transmembrane</keyword>
<sequence>MTHAPAHAPSRFRTWISRETTGGALLIAAAAVALGWANSPWRDSYDAVSSTVVGPAAWHLDLSLAAWAADGLLAVFFLTVGLELKREIVVGALRDPRSAAVPVVAAVGGMAVPALVYLAVVLGAGNDAATGGWAIPTATDIAFALAVLAVFGRGLPVAIRTFLLTLAVVDDLLAIIVIAVFYTGSVSLGALGLALLSVVAFGALARSPYAHPWLLAPLGVAAWVLMHASGVHATIAGVLLGLTVPARAMDGEPDDRAHRYEHAVRPWSTALALPIFAFFSAGVTLGGGTDGAAGASAVFLAVTLGLVLGKVTGVLGSVALVTRLSRLRLPDGVGMRDLLPVGLLAGIGFTVSLLITELSFDDDAMTAAAKAAVMAGTAISAVAAALLLVWDSRRARGTDMNEDGIPDSPQPTIAEADDHV</sequence>
<keyword evidence="10 11" id="KW-0739">Sodium transport</keyword>
<dbReference type="EMBL" id="PDJH01000001">
    <property type="protein sequence ID" value="PFG36652.1"/>
    <property type="molecule type" value="Genomic_DNA"/>
</dbReference>
<dbReference type="InterPro" id="IPR023171">
    <property type="entry name" value="Na/H_antiporter_dom_sf"/>
</dbReference>
<organism evidence="13 14">
    <name type="scientific">Flavimobilis soli</name>
    <dbReference type="NCBI Taxonomy" id="442709"/>
    <lineage>
        <taxon>Bacteria</taxon>
        <taxon>Bacillati</taxon>
        <taxon>Actinomycetota</taxon>
        <taxon>Actinomycetes</taxon>
        <taxon>Micrococcales</taxon>
        <taxon>Jonesiaceae</taxon>
        <taxon>Flavimobilis</taxon>
    </lineage>
</organism>
<evidence type="ECO:0000256" key="7">
    <source>
        <dbReference type="ARBA" id="ARBA00023053"/>
    </source>
</evidence>
<dbReference type="NCBIfam" id="TIGR00773">
    <property type="entry name" value="NhaA"/>
    <property type="match status" value="1"/>
</dbReference>
<dbReference type="OrthoDB" id="117402at2"/>
<feature type="transmembrane region" description="Helical" evidence="11">
    <location>
        <begin position="367"/>
        <end position="390"/>
    </location>
</feature>
<gene>
    <name evidence="11" type="primary">nhaA</name>
    <name evidence="13" type="ORF">ATL41_1384</name>
</gene>
<evidence type="ECO:0000256" key="11">
    <source>
        <dbReference type="HAMAP-Rule" id="MF_01844"/>
    </source>
</evidence>
<keyword evidence="3 11" id="KW-0050">Antiport</keyword>
<feature type="region of interest" description="Disordered" evidence="12">
    <location>
        <begin position="398"/>
        <end position="420"/>
    </location>
</feature>